<evidence type="ECO:0000313" key="2">
    <source>
        <dbReference type="EMBL" id="KAK2749485.1"/>
    </source>
</evidence>
<evidence type="ECO:0008006" key="4">
    <source>
        <dbReference type="Google" id="ProtNLM"/>
    </source>
</evidence>
<evidence type="ECO:0000256" key="1">
    <source>
        <dbReference type="SAM" id="SignalP"/>
    </source>
</evidence>
<dbReference type="EMBL" id="VYYT01000276">
    <property type="protein sequence ID" value="KAK2749485.1"/>
    <property type="molecule type" value="Genomic_DNA"/>
</dbReference>
<name>A0AAD9Y7W9_COLKA</name>
<comment type="caution">
    <text evidence="2">The sequence shown here is derived from an EMBL/GenBank/DDBJ whole genome shotgun (WGS) entry which is preliminary data.</text>
</comment>
<keyword evidence="3" id="KW-1185">Reference proteome</keyword>
<accession>A0AAD9Y7W9</accession>
<gene>
    <name evidence="2" type="ORF">CKAH01_18010</name>
</gene>
<dbReference type="AlphaFoldDB" id="A0AAD9Y7W9"/>
<dbReference type="Proteomes" id="UP001281614">
    <property type="component" value="Unassembled WGS sequence"/>
</dbReference>
<organism evidence="2 3">
    <name type="scientific">Colletotrichum kahawae</name>
    <name type="common">Coffee berry disease fungus</name>
    <dbReference type="NCBI Taxonomy" id="34407"/>
    <lineage>
        <taxon>Eukaryota</taxon>
        <taxon>Fungi</taxon>
        <taxon>Dikarya</taxon>
        <taxon>Ascomycota</taxon>
        <taxon>Pezizomycotina</taxon>
        <taxon>Sordariomycetes</taxon>
        <taxon>Hypocreomycetidae</taxon>
        <taxon>Glomerellales</taxon>
        <taxon>Glomerellaceae</taxon>
        <taxon>Colletotrichum</taxon>
        <taxon>Colletotrichum gloeosporioides species complex</taxon>
    </lineage>
</organism>
<evidence type="ECO:0000313" key="3">
    <source>
        <dbReference type="Proteomes" id="UP001281614"/>
    </source>
</evidence>
<keyword evidence="1" id="KW-0732">Signal</keyword>
<proteinExistence type="predicted"/>
<reference evidence="2" key="1">
    <citation type="submission" date="2023-02" db="EMBL/GenBank/DDBJ databases">
        <title>Colletotrichum kahawae CIFC_Que2 genome sequencing and assembly.</title>
        <authorList>
            <person name="Baroncelli R."/>
        </authorList>
    </citation>
    <scope>NUCLEOTIDE SEQUENCE</scope>
    <source>
        <strain evidence="2">CIFC_Que2</strain>
    </source>
</reference>
<feature type="chain" id="PRO_5041930540" description="Secreted protein" evidence="1">
    <location>
        <begin position="21"/>
        <end position="85"/>
    </location>
</feature>
<feature type="signal peptide" evidence="1">
    <location>
        <begin position="1"/>
        <end position="20"/>
    </location>
</feature>
<sequence>MRFHASVGILLLQGVSIVTSLCTCLVIVNNGRQNDIAAGKRCCKAKGDKLSGDLCNAVDFGTFSSCCDSQPASESVFRAGFDCTL</sequence>
<protein>
    <recommendedName>
        <fullName evidence="4">Secreted protein</fullName>
    </recommendedName>
</protein>